<name>A0AAV7JD53_9METZ</name>
<dbReference type="Gene3D" id="1.25.40.430">
    <property type="match status" value="1"/>
</dbReference>
<dbReference type="EMBL" id="JAKMXF010000354">
    <property type="protein sequence ID" value="KAI6646712.1"/>
    <property type="molecule type" value="Genomic_DNA"/>
</dbReference>
<dbReference type="GO" id="GO:0005524">
    <property type="term" value="F:ATP binding"/>
    <property type="evidence" value="ECO:0007669"/>
    <property type="project" value="InterPro"/>
</dbReference>
<dbReference type="GO" id="GO:0004672">
    <property type="term" value="F:protein kinase activity"/>
    <property type="evidence" value="ECO:0007669"/>
    <property type="project" value="InterPro"/>
</dbReference>
<dbReference type="PANTHER" id="PTHR14030:SF4">
    <property type="entry name" value="BUB1 KINASE, ISOFORM A-RELATED"/>
    <property type="match status" value="1"/>
</dbReference>
<feature type="compositionally biased region" description="Polar residues" evidence="5">
    <location>
        <begin position="209"/>
        <end position="232"/>
    </location>
</feature>
<protein>
    <submittedName>
        <fullName evidence="8">Mitotic checkpoint serine/threonine-protein kinase BUB1</fullName>
    </submittedName>
</protein>
<feature type="region of interest" description="Disordered" evidence="5">
    <location>
        <begin position="427"/>
        <end position="466"/>
    </location>
</feature>
<dbReference type="SUPFAM" id="SSF56112">
    <property type="entry name" value="Protein kinase-like (PK-like)"/>
    <property type="match status" value="1"/>
</dbReference>
<keyword evidence="9" id="KW-1185">Reference proteome</keyword>
<dbReference type="SMART" id="SM00777">
    <property type="entry name" value="Mad3_BUB1_I"/>
    <property type="match status" value="1"/>
</dbReference>
<comment type="caution">
    <text evidence="8">The sequence shown here is derived from an EMBL/GenBank/DDBJ whole genome shotgun (WGS) entry which is preliminary data.</text>
</comment>
<dbReference type="Pfam" id="PF00069">
    <property type="entry name" value="Pkinase"/>
    <property type="match status" value="1"/>
</dbReference>
<keyword evidence="4" id="KW-0137">Centromere</keyword>
<evidence type="ECO:0000259" key="7">
    <source>
        <dbReference type="PROSITE" id="PS51489"/>
    </source>
</evidence>
<dbReference type="InterPro" id="IPR013212">
    <property type="entry name" value="Mad3/Bub1_I"/>
</dbReference>
<dbReference type="PROSITE" id="PS00108">
    <property type="entry name" value="PROTEIN_KINASE_ST"/>
    <property type="match status" value="1"/>
</dbReference>
<evidence type="ECO:0000256" key="2">
    <source>
        <dbReference type="ARBA" id="ARBA00022454"/>
    </source>
</evidence>
<sequence>MSWDQSKENIQPHRQGRKVEALFRTGESQSKNSQRKKILLDNISSALEYEDPLQPYIEYINWYREVNSNLGSEYYKFLENCVLFFKRNNLTQKYDSDTRFIRVWVSYAEGFKDPQIIYEYMRSHGIGTSLATFYEFWSRSLETKGNNTEAKAVICNGISLLAQPIGRLEGLLVELQDRIDKSVEHPDQQSDGRNVLGNLTSHEGKVDSMRTSSYQKPVQPIGEQQTSSNRQTEFSVYSGQADNLTQLPHYSNTALPTREKLSQENTQPLSKWIKSSIPITPDCRQATPVDFIIHPDPEVPLSVPAMTGIPKGTLKLRLQTPEPGPLHVLDERSSARYPEPNQVLMYPYWEVYPYGTVEDISVEELRAKRYMKEHEIDSDDMEFTCMDRANVILSPNWSIPNHKQTHVAVRGVGRSPGGYEHAKVKKTLSGPDHDIKEPNNSTTSAVPRRNIGPVIHTPIHPYRIPESTQSPQIYTSKYLSGNPSLSRSRSFDETIANVSNTTKLQGKSHYIGAVRSQQREASNNSKDNSSICNPITYPTEIQSSHVADKLTPRSIPPPPSPTQQLIPTHRVLSDGIEDTSMSRKADAVILDLFATTLPSEKEDIGDHIEKIKIKEDVKLHIFESDNKQSDISLMPPPSRTLTYRTPAKNYSTKSSDTFIDSSLFLQQPTSTPMGARIVPLSMDDVTQIPIQDTMSHLDPVALRFGQLNCDENKENIVSSSKETSSTLGEQRVEGERIRQQLQLSSIKETSQENSSGKSTSSMEEAVTLIYPFDLLTIRQMINEYKKQSNYPRLINYTNLPVPNIGVKRTCQFGNIHFKILEHVGTGGFANVYLASPQTPEAQKLTHTDRPVLKVVMKQPTCIEYLISSKIQEKLTELKQPHLCSSFYQPYSCLIYKNATIIVSEYYSHGTLLDMINQMKVKRGINDSITVQFALEVMYLVGTLHSIGIVHNDIKPDNFMLRSNDQIANMREPEGRLLHLIDFGRSVDLSLFPKNVQFLGSSDTDTFELPCMKTNKPYLYNCDSFSVAATLYCLITYEYPKIIPESDGSNRVKLVRPIKSARRDYPPIWDSLIYKLMNASSYEAMGAITEGRKEIKEHYQNGNEYATY</sequence>
<keyword evidence="2" id="KW-0158">Chromosome</keyword>
<dbReference type="GO" id="GO:0007094">
    <property type="term" value="P:mitotic spindle assembly checkpoint signaling"/>
    <property type="evidence" value="ECO:0007669"/>
    <property type="project" value="InterPro"/>
</dbReference>
<gene>
    <name evidence="8" type="ORF">LOD99_12833</name>
</gene>
<dbReference type="InterPro" id="IPR011009">
    <property type="entry name" value="Kinase-like_dom_sf"/>
</dbReference>
<dbReference type="InterPro" id="IPR015661">
    <property type="entry name" value="Bub1/Mad3"/>
</dbReference>
<evidence type="ECO:0000256" key="1">
    <source>
        <dbReference type="ARBA" id="ARBA00004629"/>
    </source>
</evidence>
<keyword evidence="8" id="KW-0418">Kinase</keyword>
<dbReference type="InterPro" id="IPR008271">
    <property type="entry name" value="Ser/Thr_kinase_AS"/>
</dbReference>
<organism evidence="8 9">
    <name type="scientific">Oopsacas minuta</name>
    <dbReference type="NCBI Taxonomy" id="111878"/>
    <lineage>
        <taxon>Eukaryota</taxon>
        <taxon>Metazoa</taxon>
        <taxon>Porifera</taxon>
        <taxon>Hexactinellida</taxon>
        <taxon>Hexasterophora</taxon>
        <taxon>Lyssacinosida</taxon>
        <taxon>Leucopsacidae</taxon>
        <taxon>Oopsacas</taxon>
    </lineage>
</organism>
<dbReference type="PANTHER" id="PTHR14030">
    <property type="entry name" value="MITOTIC CHECKPOINT SERINE/THREONINE-PROTEIN KINASE BUB1"/>
    <property type="match status" value="1"/>
</dbReference>
<evidence type="ECO:0000256" key="5">
    <source>
        <dbReference type="SAM" id="MobiDB-lite"/>
    </source>
</evidence>
<dbReference type="GO" id="GO:0032991">
    <property type="term" value="C:protein-containing complex"/>
    <property type="evidence" value="ECO:0007669"/>
    <property type="project" value="UniProtKB-ARBA"/>
</dbReference>
<reference evidence="8 9" key="1">
    <citation type="journal article" date="2023" name="BMC Biol.">
        <title>The compact genome of the sponge Oopsacas minuta (Hexactinellida) is lacking key metazoan core genes.</title>
        <authorList>
            <person name="Santini S."/>
            <person name="Schenkelaars Q."/>
            <person name="Jourda C."/>
            <person name="Duchesne M."/>
            <person name="Belahbib H."/>
            <person name="Rocher C."/>
            <person name="Selva M."/>
            <person name="Riesgo A."/>
            <person name="Vervoort M."/>
            <person name="Leys S.P."/>
            <person name="Kodjabachian L."/>
            <person name="Le Bivic A."/>
            <person name="Borchiellini C."/>
            <person name="Claverie J.M."/>
            <person name="Renard E."/>
        </authorList>
    </citation>
    <scope>NUCLEOTIDE SEQUENCE [LARGE SCALE GENOMIC DNA]</scope>
    <source>
        <strain evidence="8">SPO-2</strain>
    </source>
</reference>
<dbReference type="GO" id="GO:0051754">
    <property type="term" value="P:meiotic sister chromatid cohesion, centromeric"/>
    <property type="evidence" value="ECO:0007669"/>
    <property type="project" value="TreeGrafter"/>
</dbReference>
<feature type="compositionally biased region" description="Polar residues" evidence="5">
    <location>
        <begin position="715"/>
        <end position="728"/>
    </location>
</feature>
<feature type="region of interest" description="Disordered" evidence="5">
    <location>
        <begin position="715"/>
        <end position="734"/>
    </location>
</feature>
<dbReference type="PROSITE" id="PS51489">
    <property type="entry name" value="BUB1_N"/>
    <property type="match status" value="1"/>
</dbReference>
<evidence type="ECO:0000313" key="9">
    <source>
        <dbReference type="Proteomes" id="UP001165289"/>
    </source>
</evidence>
<evidence type="ECO:0000259" key="6">
    <source>
        <dbReference type="PROSITE" id="PS50011"/>
    </source>
</evidence>
<feature type="region of interest" description="Disordered" evidence="5">
    <location>
        <begin position="516"/>
        <end position="536"/>
    </location>
</feature>
<feature type="domain" description="BUB1 N-terminal" evidence="7">
    <location>
        <begin position="40"/>
        <end position="201"/>
    </location>
</feature>
<dbReference type="SMART" id="SM00220">
    <property type="entry name" value="S_TKc"/>
    <property type="match status" value="1"/>
</dbReference>
<dbReference type="Gene3D" id="1.10.510.10">
    <property type="entry name" value="Transferase(Phosphotransferase) domain 1"/>
    <property type="match status" value="1"/>
</dbReference>
<feature type="domain" description="Protein kinase" evidence="6">
    <location>
        <begin position="817"/>
        <end position="1107"/>
    </location>
</feature>
<dbReference type="AlphaFoldDB" id="A0AAV7JD53"/>
<dbReference type="Proteomes" id="UP001165289">
    <property type="component" value="Unassembled WGS sequence"/>
</dbReference>
<feature type="compositionally biased region" description="Polar residues" evidence="5">
    <location>
        <begin position="516"/>
        <end position="533"/>
    </location>
</feature>
<accession>A0AAV7JD53</accession>
<keyword evidence="3" id="KW-0995">Kinetochore</keyword>
<evidence type="ECO:0000256" key="3">
    <source>
        <dbReference type="ARBA" id="ARBA00022838"/>
    </source>
</evidence>
<evidence type="ECO:0000313" key="8">
    <source>
        <dbReference type="EMBL" id="KAI6646712.1"/>
    </source>
</evidence>
<keyword evidence="8" id="KW-0808">Transferase</keyword>
<proteinExistence type="predicted"/>
<dbReference type="InterPro" id="IPR000719">
    <property type="entry name" value="Prot_kinase_dom"/>
</dbReference>
<comment type="subcellular location">
    <subcellularLocation>
        <location evidence="1">Chromosome</location>
        <location evidence="1">Centromere</location>
        <location evidence="1">Kinetochore</location>
    </subcellularLocation>
</comment>
<evidence type="ECO:0000256" key="4">
    <source>
        <dbReference type="ARBA" id="ARBA00023328"/>
    </source>
</evidence>
<feature type="region of interest" description="Disordered" evidence="5">
    <location>
        <begin position="206"/>
        <end position="232"/>
    </location>
</feature>
<dbReference type="Pfam" id="PF08311">
    <property type="entry name" value="Mad3_BUB1_I"/>
    <property type="match status" value="1"/>
</dbReference>
<dbReference type="PROSITE" id="PS50011">
    <property type="entry name" value="PROTEIN_KINASE_DOM"/>
    <property type="match status" value="1"/>
</dbReference>
<dbReference type="GO" id="GO:0000776">
    <property type="term" value="C:kinetochore"/>
    <property type="evidence" value="ECO:0007669"/>
    <property type="project" value="UniProtKB-KW"/>
</dbReference>